<dbReference type="Proteomes" id="UP000002872">
    <property type="component" value="Unassembled WGS sequence"/>
</dbReference>
<evidence type="ECO:0000256" key="1">
    <source>
        <dbReference type="SAM" id="MobiDB-lite"/>
    </source>
</evidence>
<protein>
    <submittedName>
        <fullName evidence="3">Uncharacterized protein</fullName>
    </submittedName>
</protein>
<feature type="transmembrane region" description="Helical" evidence="2">
    <location>
        <begin position="146"/>
        <end position="163"/>
    </location>
</feature>
<evidence type="ECO:0000313" key="3">
    <source>
        <dbReference type="EMBL" id="EIJ89541.1"/>
    </source>
</evidence>
<dbReference type="AlphaFoldDB" id="I3EJZ4"/>
<dbReference type="VEuPathDB" id="MicrosporidiaDB:NEQG_00311"/>
<reference evidence="3" key="1">
    <citation type="submission" date="2011-01" db="EMBL/GenBank/DDBJ databases">
        <title>The Genome Sequence of Nematocida parisii strain ERTm3.</title>
        <authorList>
            <consortium name="The Broad Institute Genome Sequencing Platform"/>
            <consortium name="The Broad Institute Genome Sequencing Center for Infectious Disease"/>
            <person name="Cuomo C."/>
            <person name="Troemel E."/>
            <person name="Young S.K."/>
            <person name="Zeng Q."/>
            <person name="Gargeya S."/>
            <person name="Fitzgerald M."/>
            <person name="Haas B."/>
            <person name="Abouelleil A."/>
            <person name="Alvarado L."/>
            <person name="Arachchi H.M."/>
            <person name="Berlin A."/>
            <person name="Chapman S.B."/>
            <person name="Gearin G."/>
            <person name="Goldberg J."/>
            <person name="Griggs A."/>
            <person name="Gujja S."/>
            <person name="Hansen M."/>
            <person name="Heiman D."/>
            <person name="Howarth C."/>
            <person name="Larimer J."/>
            <person name="Lui A."/>
            <person name="MacDonald P.J.P."/>
            <person name="McCowen C."/>
            <person name="Montmayeur A."/>
            <person name="Murphy C."/>
            <person name="Neiman D."/>
            <person name="Pearson M."/>
            <person name="Priest M."/>
            <person name="Roberts A."/>
            <person name="Saif S."/>
            <person name="Shea T."/>
            <person name="Sisk P."/>
            <person name="Stolte C."/>
            <person name="Sykes S."/>
            <person name="Wortman J."/>
            <person name="Nusbaum C."/>
            <person name="Birren B."/>
        </authorList>
    </citation>
    <scope>NUCLEOTIDE SEQUENCE</scope>
    <source>
        <strain evidence="3">ERTm3</strain>
    </source>
</reference>
<feature type="transmembrane region" description="Helical" evidence="2">
    <location>
        <begin position="214"/>
        <end position="236"/>
    </location>
</feature>
<dbReference type="InParanoid" id="I3EJZ4"/>
<feature type="compositionally biased region" description="Acidic residues" evidence="1">
    <location>
        <begin position="23"/>
        <end position="35"/>
    </location>
</feature>
<feature type="transmembrane region" description="Helical" evidence="2">
    <location>
        <begin position="290"/>
        <end position="311"/>
    </location>
</feature>
<gene>
    <name evidence="3" type="ORF">NEQG_00311</name>
</gene>
<feature type="transmembrane region" description="Helical" evidence="2">
    <location>
        <begin position="248"/>
        <end position="270"/>
    </location>
</feature>
<keyword evidence="2" id="KW-0812">Transmembrane</keyword>
<keyword evidence="2" id="KW-1133">Transmembrane helix</keyword>
<dbReference type="HOGENOM" id="CLU_826647_0_0_1"/>
<feature type="region of interest" description="Disordered" evidence="1">
    <location>
        <begin position="18"/>
        <end position="56"/>
    </location>
</feature>
<dbReference type="OrthoDB" id="10354496at2759"/>
<feature type="transmembrane region" description="Helical" evidence="2">
    <location>
        <begin position="175"/>
        <end position="202"/>
    </location>
</feature>
<name>I3EJZ4_NEMP3</name>
<organism evidence="3 4">
    <name type="scientific">Nematocida parisii (strain ERTm3)</name>
    <name type="common">Nematode killer fungus</name>
    <dbReference type="NCBI Taxonomy" id="935791"/>
    <lineage>
        <taxon>Eukaryota</taxon>
        <taxon>Fungi</taxon>
        <taxon>Fungi incertae sedis</taxon>
        <taxon>Microsporidia</taxon>
        <taxon>Nematocida</taxon>
    </lineage>
</organism>
<sequence>MERINRMDIDDCFLINNTINNENDSEPSEYSEEGDASSIGSEGMNKPSSISGKENETSINSEIKDMLSHTCDRHSIKDNEIPSILPIDENRDTITSSIEDRGQEIKQNIARREKKREYIRLEPYLMFTNFCYNTALPFIYLIVNSITLGLVVYIYMSLTYGVAGEIGKEKDIRYIINIGIYHLVDLLFPWGLFVYILSIFSLSSIKKDVSTAQVIFGILLETAVLLIMVIMGYMGSYAGCIYSIKEKILTFISLRIFHMLIVLLDSSRNWLGTLAPPKSNYLFGLFKNSMFTYVFIITDISFSILSLIAWYNIDNWVDMANPITFYKNPSVLPSTG</sequence>
<proteinExistence type="predicted"/>
<feature type="compositionally biased region" description="Polar residues" evidence="1">
    <location>
        <begin position="46"/>
        <end position="56"/>
    </location>
</feature>
<keyword evidence="2" id="KW-0472">Membrane</keyword>
<dbReference type="EMBL" id="GL870876">
    <property type="protein sequence ID" value="EIJ89541.1"/>
    <property type="molecule type" value="Genomic_DNA"/>
</dbReference>
<accession>I3EJZ4</accession>
<evidence type="ECO:0000313" key="4">
    <source>
        <dbReference type="Proteomes" id="UP000002872"/>
    </source>
</evidence>
<keyword evidence="4" id="KW-1185">Reference proteome</keyword>
<evidence type="ECO:0000256" key="2">
    <source>
        <dbReference type="SAM" id="Phobius"/>
    </source>
</evidence>